<keyword evidence="4" id="KW-0547">Nucleotide-binding</keyword>
<dbReference type="OrthoDB" id="501320at2"/>
<feature type="region of interest" description="Disordered" evidence="8">
    <location>
        <begin position="291"/>
        <end position="335"/>
    </location>
</feature>
<dbReference type="InterPro" id="IPR027417">
    <property type="entry name" value="P-loop_NTPase"/>
</dbReference>
<dbReference type="EMBL" id="SZQA01000015">
    <property type="protein sequence ID" value="TKK87579.1"/>
    <property type="molecule type" value="Genomic_DNA"/>
</dbReference>
<name>A0A4U3MG72_9ACTN</name>
<keyword evidence="3" id="KW-0762">Sugar transport</keyword>
<evidence type="ECO:0000313" key="11">
    <source>
        <dbReference type="Proteomes" id="UP000308705"/>
    </source>
</evidence>
<keyword evidence="6" id="KW-1278">Translocase</keyword>
<comment type="caution">
    <text evidence="10">The sequence shown here is derived from an EMBL/GenBank/DDBJ whole genome shotgun (WGS) entry which is preliminary data.</text>
</comment>
<evidence type="ECO:0000256" key="3">
    <source>
        <dbReference type="ARBA" id="ARBA00022597"/>
    </source>
</evidence>
<feature type="domain" description="ABC transporter" evidence="9">
    <location>
        <begin position="3"/>
        <end position="226"/>
    </location>
</feature>
<evidence type="ECO:0000256" key="5">
    <source>
        <dbReference type="ARBA" id="ARBA00022840"/>
    </source>
</evidence>
<dbReference type="AlphaFoldDB" id="A0A4U3MG72"/>
<evidence type="ECO:0000256" key="8">
    <source>
        <dbReference type="SAM" id="MobiDB-lite"/>
    </source>
</evidence>
<evidence type="ECO:0000256" key="7">
    <source>
        <dbReference type="ARBA" id="ARBA00023136"/>
    </source>
</evidence>
<keyword evidence="11" id="KW-1185">Reference proteome</keyword>
<reference evidence="10 11" key="1">
    <citation type="submission" date="2019-04" db="EMBL/GenBank/DDBJ databases">
        <title>Herbidospora sp. NEAU-GS14.nov., a novel actinomycete isolated from soil.</title>
        <authorList>
            <person name="Han L."/>
        </authorList>
    </citation>
    <scope>NUCLEOTIDE SEQUENCE [LARGE SCALE GENOMIC DNA]</scope>
    <source>
        <strain evidence="10 11">NEAU-GS14</strain>
    </source>
</reference>
<dbReference type="CDD" id="cd03215">
    <property type="entry name" value="ABC_Carb_Monos_II"/>
    <property type="match status" value="1"/>
</dbReference>
<dbReference type="CDD" id="cd03216">
    <property type="entry name" value="ABC_Carb_Monos_I"/>
    <property type="match status" value="1"/>
</dbReference>
<keyword evidence="7" id="KW-0472">Membrane</keyword>
<keyword evidence="5 10" id="KW-0067">ATP-binding</keyword>
<organism evidence="10 11">
    <name type="scientific">Herbidospora galbida</name>
    <dbReference type="NCBI Taxonomy" id="2575442"/>
    <lineage>
        <taxon>Bacteria</taxon>
        <taxon>Bacillati</taxon>
        <taxon>Actinomycetota</taxon>
        <taxon>Actinomycetes</taxon>
        <taxon>Streptosporangiales</taxon>
        <taxon>Streptosporangiaceae</taxon>
        <taxon>Herbidospora</taxon>
    </lineage>
</organism>
<dbReference type="PANTHER" id="PTHR43790:SF3">
    <property type="entry name" value="D-ALLOSE IMPORT ATP-BINDING PROTEIN ALSA-RELATED"/>
    <property type="match status" value="1"/>
</dbReference>
<feature type="domain" description="ABC transporter" evidence="9">
    <location>
        <begin position="236"/>
        <end position="520"/>
    </location>
</feature>
<evidence type="ECO:0000259" key="9">
    <source>
        <dbReference type="PROSITE" id="PS50893"/>
    </source>
</evidence>
<dbReference type="Proteomes" id="UP000308705">
    <property type="component" value="Unassembled WGS sequence"/>
</dbReference>
<dbReference type="InterPro" id="IPR003593">
    <property type="entry name" value="AAA+_ATPase"/>
</dbReference>
<evidence type="ECO:0000256" key="1">
    <source>
        <dbReference type="ARBA" id="ARBA00022448"/>
    </source>
</evidence>
<proteinExistence type="predicted"/>
<gene>
    <name evidence="10" type="ORF">FDA94_17295</name>
</gene>
<dbReference type="SUPFAM" id="SSF52540">
    <property type="entry name" value="P-loop containing nucleoside triphosphate hydrolases"/>
    <property type="match status" value="2"/>
</dbReference>
<dbReference type="InterPro" id="IPR003439">
    <property type="entry name" value="ABC_transporter-like_ATP-bd"/>
</dbReference>
<dbReference type="GO" id="GO:0005524">
    <property type="term" value="F:ATP binding"/>
    <property type="evidence" value="ECO:0007669"/>
    <property type="project" value="UniProtKB-KW"/>
</dbReference>
<keyword evidence="2" id="KW-1003">Cell membrane</keyword>
<keyword evidence="1" id="KW-0813">Transport</keyword>
<evidence type="ECO:0000256" key="4">
    <source>
        <dbReference type="ARBA" id="ARBA00022741"/>
    </source>
</evidence>
<dbReference type="PANTHER" id="PTHR43790">
    <property type="entry name" value="CARBOHYDRATE TRANSPORT ATP-BINDING PROTEIN MG119-RELATED"/>
    <property type="match status" value="1"/>
</dbReference>
<sequence length="523" mass="55519">MTVMATGVGRAFGGVQALRDASFAARPGEIHALAGENGAGKSTLIKVLCGAIRADTGTVAVDGRIATAFQELSLLPDLTVAENLLLAAPPRGRLGLVRRGRLRHEAGLVLSRYGATGIDPGSPARDLPVSQRQMVELVRVLASEPDVVFLDEPTAALAEREVDWLAGHMRRLRDAGACVIFTSHRWREIERLADRVTVFRNGTNVATRDRMTEEEAITLMTGRTLGATYPEISAIVPGESALTVTGLTSGRLRDVSFDLRKGEILGIGGLAGQGQRDLFLTLFGAGKPTAGRLSVTRNTHAGREPGTTAGPDSPSVNPESAPATAGPGRSSHRFAARMERWSARQPKDAIRAGIAYVPEDRKAEGLLLHLSIRDNIALATLARRSRAGFIRHQAEKAAISGIAATLAIGAGRSTSQAAGTLSGGNQQKTVMARWLLTDADVFLLYDVTRGVDAATKHDIYHLIADLARDGKAVLFYSSETEEIAGLCHRVLVLREGRVVTELPGPVGDAETIVAASIREPADA</sequence>
<protein>
    <submittedName>
        <fullName evidence="10">Sugar ABC transporter ATP-binding protein</fullName>
    </submittedName>
</protein>
<evidence type="ECO:0000313" key="10">
    <source>
        <dbReference type="EMBL" id="TKK87579.1"/>
    </source>
</evidence>
<dbReference type="InterPro" id="IPR050107">
    <property type="entry name" value="ABC_carbohydrate_import_ATPase"/>
</dbReference>
<evidence type="ECO:0000256" key="2">
    <source>
        <dbReference type="ARBA" id="ARBA00022475"/>
    </source>
</evidence>
<accession>A0A4U3MG72</accession>
<dbReference type="SMART" id="SM00382">
    <property type="entry name" value="AAA"/>
    <property type="match status" value="1"/>
</dbReference>
<dbReference type="PROSITE" id="PS50893">
    <property type="entry name" value="ABC_TRANSPORTER_2"/>
    <property type="match status" value="2"/>
</dbReference>
<evidence type="ECO:0000256" key="6">
    <source>
        <dbReference type="ARBA" id="ARBA00022967"/>
    </source>
</evidence>
<dbReference type="Gene3D" id="3.40.50.300">
    <property type="entry name" value="P-loop containing nucleotide triphosphate hydrolases"/>
    <property type="match status" value="2"/>
</dbReference>
<dbReference type="GO" id="GO:0016887">
    <property type="term" value="F:ATP hydrolysis activity"/>
    <property type="evidence" value="ECO:0007669"/>
    <property type="project" value="InterPro"/>
</dbReference>
<dbReference type="Pfam" id="PF00005">
    <property type="entry name" value="ABC_tran"/>
    <property type="match status" value="2"/>
</dbReference>